<evidence type="ECO:0000313" key="8">
    <source>
        <dbReference type="Proteomes" id="UP000295497"/>
    </source>
</evidence>
<dbReference type="Gene3D" id="3.30.200.20">
    <property type="entry name" value="Phosphorylase Kinase, domain 1"/>
    <property type="match status" value="1"/>
</dbReference>
<feature type="domain" description="Protein kinase" evidence="6">
    <location>
        <begin position="104"/>
        <end position="383"/>
    </location>
</feature>
<dbReference type="PROSITE" id="PS50011">
    <property type="entry name" value="PROTEIN_KINASE_DOM"/>
    <property type="match status" value="1"/>
</dbReference>
<keyword evidence="1" id="KW-0808">Transferase</keyword>
<keyword evidence="4" id="KW-0067">ATP-binding</keyword>
<feature type="compositionally biased region" description="Basic and acidic residues" evidence="5">
    <location>
        <begin position="42"/>
        <end position="53"/>
    </location>
</feature>
<organism evidence="7 8">
    <name type="scientific">Sorangium cellulosum</name>
    <name type="common">Polyangium cellulosum</name>
    <dbReference type="NCBI Taxonomy" id="56"/>
    <lineage>
        <taxon>Bacteria</taxon>
        <taxon>Pseudomonadati</taxon>
        <taxon>Myxococcota</taxon>
        <taxon>Polyangia</taxon>
        <taxon>Polyangiales</taxon>
        <taxon>Polyangiaceae</taxon>
        <taxon>Sorangium</taxon>
    </lineage>
</organism>
<dbReference type="CDD" id="cd14014">
    <property type="entry name" value="STKc_PknB_like"/>
    <property type="match status" value="1"/>
</dbReference>
<dbReference type="Proteomes" id="UP000295497">
    <property type="component" value="Chromosome"/>
</dbReference>
<dbReference type="EMBL" id="CP012672">
    <property type="protein sequence ID" value="AUX33365.1"/>
    <property type="molecule type" value="Genomic_DNA"/>
</dbReference>
<accession>A0A4P2QSZ1</accession>
<dbReference type="InterPro" id="IPR011009">
    <property type="entry name" value="Kinase-like_dom_sf"/>
</dbReference>
<gene>
    <name evidence="7" type="ORF">SOCE836_055240</name>
</gene>
<dbReference type="GO" id="GO:0004674">
    <property type="term" value="F:protein serine/threonine kinase activity"/>
    <property type="evidence" value="ECO:0007669"/>
    <property type="project" value="TreeGrafter"/>
</dbReference>
<evidence type="ECO:0000259" key="6">
    <source>
        <dbReference type="PROSITE" id="PS50011"/>
    </source>
</evidence>
<dbReference type="PANTHER" id="PTHR43289:SF34">
    <property type="entry name" value="SERINE_THREONINE-PROTEIN KINASE YBDM-RELATED"/>
    <property type="match status" value="1"/>
</dbReference>
<reference evidence="7 8" key="1">
    <citation type="submission" date="2015-09" db="EMBL/GenBank/DDBJ databases">
        <title>Sorangium comparison.</title>
        <authorList>
            <person name="Zaburannyi N."/>
            <person name="Bunk B."/>
            <person name="Overmann J."/>
            <person name="Mueller R."/>
        </authorList>
    </citation>
    <scope>NUCLEOTIDE SEQUENCE [LARGE SCALE GENOMIC DNA]</scope>
    <source>
        <strain evidence="7 8">So ce836</strain>
    </source>
</reference>
<evidence type="ECO:0000256" key="2">
    <source>
        <dbReference type="ARBA" id="ARBA00022741"/>
    </source>
</evidence>
<sequence>MDTRQVISDEVLHVAPGSPLRRSFGPARDRSAFAEALPEPGGEDRGPAAERRLPPRSGIVRHAGRDRGAAASAPSEVRGGAAAGLPAGGTAAVDPLVGRTEHGLHIERLIAEGGMGAVYAARRVATGERVALKVLRRVHAGDSGIESRFAREVELARRIDHPNVCPVLGEGRLEDGRPFFLMPLFDGVTLSEEVRRNGPLPLERALAVADQILAGLAAMHAAKVVHRDLQPGNILLVPAAPGAGAGEGAAGEGAPTVKLIDLGFAHEPGVDTGDGVTPDSPGSLVGTLLFMSPEQAMRSRAITERSDLFAAALLLYYALSGKLPFRGRGDLDVLVAIVRSAPVPLRRERRDVPRVLDEVLARALSKHPDHRFAGASAMRDALAAVRA</sequence>
<proteinExistence type="predicted"/>
<dbReference type="PANTHER" id="PTHR43289">
    <property type="entry name" value="MITOGEN-ACTIVATED PROTEIN KINASE KINASE KINASE 20-RELATED"/>
    <property type="match status" value="1"/>
</dbReference>
<evidence type="ECO:0000256" key="3">
    <source>
        <dbReference type="ARBA" id="ARBA00022777"/>
    </source>
</evidence>
<dbReference type="InterPro" id="IPR000719">
    <property type="entry name" value="Prot_kinase_dom"/>
</dbReference>
<name>A0A4P2QSZ1_SORCE</name>
<dbReference type="SUPFAM" id="SSF56112">
    <property type="entry name" value="Protein kinase-like (PK-like)"/>
    <property type="match status" value="1"/>
</dbReference>
<protein>
    <recommendedName>
        <fullName evidence="6">Protein kinase domain-containing protein</fullName>
    </recommendedName>
</protein>
<evidence type="ECO:0000256" key="5">
    <source>
        <dbReference type="SAM" id="MobiDB-lite"/>
    </source>
</evidence>
<evidence type="ECO:0000313" key="7">
    <source>
        <dbReference type="EMBL" id="AUX33365.1"/>
    </source>
</evidence>
<dbReference type="Gene3D" id="1.10.510.10">
    <property type="entry name" value="Transferase(Phosphotransferase) domain 1"/>
    <property type="match status" value="1"/>
</dbReference>
<feature type="region of interest" description="Disordered" evidence="5">
    <location>
        <begin position="16"/>
        <end position="82"/>
    </location>
</feature>
<evidence type="ECO:0000256" key="1">
    <source>
        <dbReference type="ARBA" id="ARBA00022679"/>
    </source>
</evidence>
<dbReference type="GO" id="GO:0005524">
    <property type="term" value="F:ATP binding"/>
    <property type="evidence" value="ECO:0007669"/>
    <property type="project" value="UniProtKB-KW"/>
</dbReference>
<evidence type="ECO:0000256" key="4">
    <source>
        <dbReference type="ARBA" id="ARBA00022840"/>
    </source>
</evidence>
<keyword evidence="2" id="KW-0547">Nucleotide-binding</keyword>
<dbReference type="AlphaFoldDB" id="A0A4P2QSZ1"/>
<dbReference type="Pfam" id="PF00069">
    <property type="entry name" value="Pkinase"/>
    <property type="match status" value="1"/>
</dbReference>
<keyword evidence="3" id="KW-0418">Kinase</keyword>